<evidence type="ECO:0000313" key="1">
    <source>
        <dbReference type="EMBL" id="CAL2078966.1"/>
    </source>
</evidence>
<proteinExistence type="predicted"/>
<sequence>MYISNSNYNAMKYLILFITCLGLLNTNTIDVGDPSIQAVCKITTKDNISHEGFIKLIEGGYGMFPNGFYFEIAEGEAYRKLYDFNFYNLQKTKNGKYNLGRNSIQAKVAYFIAHTPYHRYSQKERNTIETNTKGKKLIAEKTSKFTYKLFDSIPLFKELPREYHLRYDKHEKLTKKIAIADIISIEIIKKPQQIWLDKIAKAKKLYWEDNDTEDSTGDFLEPTWYHELIQDQKKFNELKDYYNKWKK</sequence>
<dbReference type="EMBL" id="CAXIXY010000003">
    <property type="protein sequence ID" value="CAL2078966.1"/>
    <property type="molecule type" value="Genomic_DNA"/>
</dbReference>
<evidence type="ECO:0008006" key="3">
    <source>
        <dbReference type="Google" id="ProtNLM"/>
    </source>
</evidence>
<dbReference type="Proteomes" id="UP001497416">
    <property type="component" value="Unassembled WGS sequence"/>
</dbReference>
<accession>A0ABM9NTZ8</accession>
<evidence type="ECO:0000313" key="2">
    <source>
        <dbReference type="Proteomes" id="UP001497416"/>
    </source>
</evidence>
<name>A0ABM9NTZ8_9FLAO</name>
<reference evidence="1 2" key="1">
    <citation type="submission" date="2024-05" db="EMBL/GenBank/DDBJ databases">
        <authorList>
            <person name="Duchaud E."/>
        </authorList>
    </citation>
    <scope>NUCLEOTIDE SEQUENCE [LARGE SCALE GENOMIC DNA]</scope>
    <source>
        <strain evidence="1">Ena-SAMPLE-TAB-13-05-2024-13:56:06:370-140302</strain>
    </source>
</reference>
<keyword evidence="2" id="KW-1185">Reference proteome</keyword>
<protein>
    <recommendedName>
        <fullName evidence="3">YARHG domain-containing protein</fullName>
    </recommendedName>
</protein>
<organism evidence="1 2">
    <name type="scientific">Tenacibaculum platacis</name>
    <dbReference type="NCBI Taxonomy" id="3137852"/>
    <lineage>
        <taxon>Bacteria</taxon>
        <taxon>Pseudomonadati</taxon>
        <taxon>Bacteroidota</taxon>
        <taxon>Flavobacteriia</taxon>
        <taxon>Flavobacteriales</taxon>
        <taxon>Flavobacteriaceae</taxon>
        <taxon>Tenacibaculum</taxon>
    </lineage>
</organism>
<comment type="caution">
    <text evidence="1">The sequence shown here is derived from an EMBL/GenBank/DDBJ whole genome shotgun (WGS) entry which is preliminary data.</text>
</comment>
<gene>
    <name evidence="1" type="ORF">T190607A01A_10785</name>
</gene>